<dbReference type="AlphaFoldDB" id="S0NNV1"/>
<dbReference type="OrthoDB" id="25198at2"/>
<gene>
    <name evidence="1" type="ORF">OMQ_02610</name>
</gene>
<reference evidence="1 2" key="1">
    <citation type="submission" date="2013-03" db="EMBL/GenBank/DDBJ databases">
        <title>The Genome Sequence of Enterococcus saccharolyticus ATCC_43076 (Illumina only assembly).</title>
        <authorList>
            <consortium name="The Broad Institute Genomics Platform"/>
            <consortium name="The Broad Institute Genome Sequencing Center for Infectious Disease"/>
            <person name="Earl A."/>
            <person name="Russ C."/>
            <person name="Gilmore M."/>
            <person name="Surin D."/>
            <person name="Walker B."/>
            <person name="Young S."/>
            <person name="Zeng Q."/>
            <person name="Gargeya S."/>
            <person name="Fitzgerald M."/>
            <person name="Haas B."/>
            <person name="Abouelleil A."/>
            <person name="Allen A.W."/>
            <person name="Alvarado L."/>
            <person name="Arachchi H.M."/>
            <person name="Berlin A.M."/>
            <person name="Chapman S.B."/>
            <person name="Gainer-Dewar J."/>
            <person name="Goldberg J."/>
            <person name="Griggs A."/>
            <person name="Gujja S."/>
            <person name="Hansen M."/>
            <person name="Howarth C."/>
            <person name="Imamovic A."/>
            <person name="Ireland A."/>
            <person name="Larimer J."/>
            <person name="McCowan C."/>
            <person name="Murphy C."/>
            <person name="Pearson M."/>
            <person name="Poon T.W."/>
            <person name="Priest M."/>
            <person name="Roberts A."/>
            <person name="Saif S."/>
            <person name="Shea T."/>
            <person name="Sisk P."/>
            <person name="Sykes S."/>
            <person name="Wortman J."/>
            <person name="Nusbaum C."/>
            <person name="Birren B."/>
        </authorList>
    </citation>
    <scope>NUCLEOTIDE SEQUENCE [LARGE SCALE GENOMIC DNA]</scope>
    <source>
        <strain evidence="1 2">ATCC 43076</strain>
    </source>
</reference>
<dbReference type="RefSeq" id="WP_016176355.1">
    <property type="nucleotide sequence ID" value="NZ_KE136392.1"/>
</dbReference>
<dbReference type="PATRIC" id="fig|1139996.3.peg.2562"/>
<sequence length="64" mass="7592">MKNWLFFDVGFTLIDETRCYQDHVLQCTQQLALEGIHVIPEAYYQQMTDASKQGQKPIKTVWER</sequence>
<comment type="caution">
    <text evidence="1">The sequence shown here is derived from an EMBL/GenBank/DDBJ whole genome shotgun (WGS) entry which is preliminary data.</text>
</comment>
<organism evidence="1 2">
    <name type="scientific">Enterococcus saccharolyticus subsp. saccharolyticus ATCC 43076</name>
    <dbReference type="NCBI Taxonomy" id="1139996"/>
    <lineage>
        <taxon>Bacteria</taxon>
        <taxon>Bacillati</taxon>
        <taxon>Bacillota</taxon>
        <taxon>Bacilli</taxon>
        <taxon>Lactobacillales</taxon>
        <taxon>Enterococcaceae</taxon>
        <taxon>Enterococcus</taxon>
    </lineage>
</organism>
<proteinExistence type="predicted"/>
<dbReference type="HOGENOM" id="CLU_2860833_0_0_9"/>
<dbReference type="Proteomes" id="UP000014136">
    <property type="component" value="Unassembled WGS sequence"/>
</dbReference>
<evidence type="ECO:0000313" key="2">
    <source>
        <dbReference type="Proteomes" id="UP000014136"/>
    </source>
</evidence>
<accession>S0NNV1</accession>
<evidence type="ECO:0008006" key="3">
    <source>
        <dbReference type="Google" id="ProtNLM"/>
    </source>
</evidence>
<evidence type="ECO:0000313" key="1">
    <source>
        <dbReference type="EMBL" id="EOT25723.1"/>
    </source>
</evidence>
<dbReference type="EMBL" id="AHYT01000013">
    <property type="protein sequence ID" value="EOT25723.1"/>
    <property type="molecule type" value="Genomic_DNA"/>
</dbReference>
<name>S0NNV1_9ENTE</name>
<keyword evidence="2" id="KW-1185">Reference proteome</keyword>
<protein>
    <recommendedName>
        <fullName evidence="3">HAD superfamily hydrolase</fullName>
    </recommendedName>
</protein>
<dbReference type="STRING" id="41997.RV16_GL001459"/>